<feature type="transmembrane region" description="Helical" evidence="1">
    <location>
        <begin position="20"/>
        <end position="40"/>
    </location>
</feature>
<comment type="caution">
    <text evidence="3">The sequence shown here is derived from an EMBL/GenBank/DDBJ whole genome shotgun (WGS) entry which is preliminary data.</text>
</comment>
<evidence type="ECO:0000259" key="2">
    <source>
        <dbReference type="Pfam" id="PF09990"/>
    </source>
</evidence>
<dbReference type="AlphaFoldDB" id="A0A645H9N6"/>
<dbReference type="InterPro" id="IPR019251">
    <property type="entry name" value="DUF2231_TM"/>
</dbReference>
<proteinExistence type="predicted"/>
<protein>
    <recommendedName>
        <fullName evidence="2">DUF2231 domain-containing protein</fullName>
    </recommendedName>
</protein>
<feature type="transmembrane region" description="Helical" evidence="1">
    <location>
        <begin position="52"/>
        <end position="76"/>
    </location>
</feature>
<sequence length="82" mass="8998">MLFTTEMEGAAGQLREKHELMALTTVILATITSALRIYLVRQKQEKRGLKKIAFGLYAVTAACVGITGFLGGNLVYSFMMPL</sequence>
<keyword evidence="1" id="KW-0812">Transmembrane</keyword>
<gene>
    <name evidence="3" type="ORF">SDC9_183196</name>
</gene>
<evidence type="ECO:0000313" key="3">
    <source>
        <dbReference type="EMBL" id="MPN35698.1"/>
    </source>
</evidence>
<reference evidence="3" key="1">
    <citation type="submission" date="2019-08" db="EMBL/GenBank/DDBJ databases">
        <authorList>
            <person name="Kucharzyk K."/>
            <person name="Murdoch R.W."/>
            <person name="Higgins S."/>
            <person name="Loffler F."/>
        </authorList>
    </citation>
    <scope>NUCLEOTIDE SEQUENCE</scope>
</reference>
<keyword evidence="1" id="KW-0472">Membrane</keyword>
<dbReference type="EMBL" id="VSSQ01089459">
    <property type="protein sequence ID" value="MPN35698.1"/>
    <property type="molecule type" value="Genomic_DNA"/>
</dbReference>
<feature type="domain" description="DUF2231" evidence="2">
    <location>
        <begin position="10"/>
        <end position="78"/>
    </location>
</feature>
<organism evidence="3">
    <name type="scientific">bioreactor metagenome</name>
    <dbReference type="NCBI Taxonomy" id="1076179"/>
    <lineage>
        <taxon>unclassified sequences</taxon>
        <taxon>metagenomes</taxon>
        <taxon>ecological metagenomes</taxon>
    </lineage>
</organism>
<evidence type="ECO:0000256" key="1">
    <source>
        <dbReference type="SAM" id="Phobius"/>
    </source>
</evidence>
<dbReference type="Pfam" id="PF09990">
    <property type="entry name" value="DUF2231"/>
    <property type="match status" value="1"/>
</dbReference>
<accession>A0A645H9N6</accession>
<name>A0A645H9N6_9ZZZZ</name>
<keyword evidence="1" id="KW-1133">Transmembrane helix</keyword>